<sequence>EEDGTEGPMIIEAKMRGHFVHRMYVDEGKTVILRSSRNIPLECTMVSGTGAQQPVIDQVTEEKIQVAIHPEYPEQTIATSSTLTEEGRKELCGLLMRNLDIFSWKPADMTGVSRHIAKHMLNIREGCLLVRQKKRGQNLREIRQSMKN</sequence>
<dbReference type="EMBL" id="BKCJ010210712">
    <property type="protein sequence ID" value="GEY79815.1"/>
    <property type="molecule type" value="Genomic_DNA"/>
</dbReference>
<keyword evidence="1" id="KW-0695">RNA-directed DNA polymerase</keyword>
<keyword evidence="1" id="KW-0808">Transferase</keyword>
<dbReference type="AlphaFoldDB" id="A0A699HUD2"/>
<reference evidence="1" key="1">
    <citation type="journal article" date="2019" name="Sci. Rep.">
        <title>Draft genome of Tanacetum cinerariifolium, the natural source of mosquito coil.</title>
        <authorList>
            <person name="Yamashiro T."/>
            <person name="Shiraishi A."/>
            <person name="Satake H."/>
            <person name="Nakayama K."/>
        </authorList>
    </citation>
    <scope>NUCLEOTIDE SEQUENCE</scope>
</reference>
<accession>A0A699HUD2</accession>
<proteinExistence type="predicted"/>
<keyword evidence="1" id="KW-0548">Nucleotidyltransferase</keyword>
<organism evidence="1">
    <name type="scientific">Tanacetum cinerariifolium</name>
    <name type="common">Dalmatian daisy</name>
    <name type="synonym">Chrysanthemum cinerariifolium</name>
    <dbReference type="NCBI Taxonomy" id="118510"/>
    <lineage>
        <taxon>Eukaryota</taxon>
        <taxon>Viridiplantae</taxon>
        <taxon>Streptophyta</taxon>
        <taxon>Embryophyta</taxon>
        <taxon>Tracheophyta</taxon>
        <taxon>Spermatophyta</taxon>
        <taxon>Magnoliopsida</taxon>
        <taxon>eudicotyledons</taxon>
        <taxon>Gunneridae</taxon>
        <taxon>Pentapetalae</taxon>
        <taxon>asterids</taxon>
        <taxon>campanulids</taxon>
        <taxon>Asterales</taxon>
        <taxon>Asteraceae</taxon>
        <taxon>Asteroideae</taxon>
        <taxon>Anthemideae</taxon>
        <taxon>Anthemidinae</taxon>
        <taxon>Tanacetum</taxon>
    </lineage>
</organism>
<gene>
    <name evidence="1" type="ORF">Tci_451789</name>
</gene>
<dbReference type="GO" id="GO:0003964">
    <property type="term" value="F:RNA-directed DNA polymerase activity"/>
    <property type="evidence" value="ECO:0007669"/>
    <property type="project" value="UniProtKB-KW"/>
</dbReference>
<name>A0A699HUD2_TANCI</name>
<evidence type="ECO:0000313" key="1">
    <source>
        <dbReference type="EMBL" id="GEY79815.1"/>
    </source>
</evidence>
<comment type="caution">
    <text evidence="1">The sequence shown here is derived from an EMBL/GenBank/DDBJ whole genome shotgun (WGS) entry which is preliminary data.</text>
</comment>
<protein>
    <submittedName>
        <fullName evidence="1">Reverse transcriptase domain-containing protein</fullName>
    </submittedName>
</protein>
<feature type="non-terminal residue" evidence="1">
    <location>
        <position position="1"/>
    </location>
</feature>